<keyword evidence="6 11" id="KW-0808">Transferase</keyword>
<evidence type="ECO:0000256" key="2">
    <source>
        <dbReference type="ARBA" id="ARBA00005099"/>
    </source>
</evidence>
<dbReference type="HAMAP" id="MF_00160">
    <property type="entry name" value="SerC_aminotrans_5"/>
    <property type="match status" value="1"/>
</dbReference>
<keyword evidence="8 11" id="KW-0718">Serine biosynthesis</keyword>
<comment type="cofactor">
    <cofactor evidence="11">
        <name>pyridoxal 5'-phosphate</name>
        <dbReference type="ChEBI" id="CHEBI:597326"/>
    </cofactor>
    <text evidence="11">Binds 1 pyridoxal phosphate per subunit.</text>
</comment>
<dbReference type="KEGG" id="stim:H1B31_03475"/>
<dbReference type="PANTHER" id="PTHR43247:SF1">
    <property type="entry name" value="PHOSPHOSERINE AMINOTRANSFERASE"/>
    <property type="match status" value="1"/>
</dbReference>
<dbReference type="Proteomes" id="UP000515480">
    <property type="component" value="Chromosome"/>
</dbReference>
<dbReference type="GO" id="GO:0004648">
    <property type="term" value="F:O-phospho-L-serine:2-oxoglutarate aminotransferase activity"/>
    <property type="evidence" value="ECO:0007669"/>
    <property type="project" value="UniProtKB-UniRule"/>
</dbReference>
<evidence type="ECO:0000256" key="7">
    <source>
        <dbReference type="ARBA" id="ARBA00022898"/>
    </source>
</evidence>
<sequence length="361" mass="39170">MNDRIYNFNPGPAVLPEDVLKEVQAELLNFNGTGMSILEISHRAPAYDAVHQAAKADILELMGLGDDYDVVFTAGGASQTFALIPLNFATESHPGSYALSGSFAQKAYEEAVKLGVGTVAASTKEENYVRVPAQEELNIAPNAAYLHICLNNTIYGTEYHYTPKTSGVPLFADMSSDILSRPWDFGSYDFIYAGVQKNLGPAGVVLNVAKKKLLESSPAELPTMLRYSTFQKNDSLYNTPPVFAIYIVGKTVRWIKEHGGLAAMGEANAKKAALLYDAIDSSDGFYRGHAEEGSRSRMNVTFRLPSESLESDFVAGAKEQGLSGIKGHRSVGGMRASIYNAMPLAGVEKLAAYMADFRKKH</sequence>
<dbReference type="EC" id="2.6.1.52" evidence="11"/>
<evidence type="ECO:0000313" key="13">
    <source>
        <dbReference type="EMBL" id="QNH55007.1"/>
    </source>
</evidence>
<comment type="catalytic activity">
    <reaction evidence="9 11">
        <text>4-(phosphooxy)-L-threonine + 2-oxoglutarate = (R)-3-hydroxy-2-oxo-4-phosphooxybutanoate + L-glutamate</text>
        <dbReference type="Rhea" id="RHEA:16573"/>
        <dbReference type="ChEBI" id="CHEBI:16810"/>
        <dbReference type="ChEBI" id="CHEBI:29985"/>
        <dbReference type="ChEBI" id="CHEBI:58452"/>
        <dbReference type="ChEBI" id="CHEBI:58538"/>
        <dbReference type="EC" id="2.6.1.52"/>
    </reaction>
</comment>
<dbReference type="GO" id="GO:0006564">
    <property type="term" value="P:L-serine biosynthetic process"/>
    <property type="evidence" value="ECO:0007669"/>
    <property type="project" value="UniProtKB-UniRule"/>
</dbReference>
<reference evidence="13 14" key="1">
    <citation type="submission" date="2020-07" db="EMBL/GenBank/DDBJ databases">
        <title>Complete genome and description of Selenomonas timonensis sp. nov., a new bacterium isolated from a gingivitis subject.</title>
        <authorList>
            <person name="Antezack A."/>
        </authorList>
    </citation>
    <scope>NUCLEOTIDE SEQUENCE [LARGE SCALE GENOMIC DNA]</scope>
    <source>
        <strain evidence="13 14">Marseille-Q3039</strain>
    </source>
</reference>
<feature type="binding site" evidence="11">
    <location>
        <position position="103"/>
    </location>
    <ligand>
        <name>pyridoxal 5'-phosphate</name>
        <dbReference type="ChEBI" id="CHEBI:597326"/>
    </ligand>
</feature>
<comment type="catalytic activity">
    <reaction evidence="10 11">
        <text>O-phospho-L-serine + 2-oxoglutarate = 3-phosphooxypyruvate + L-glutamate</text>
        <dbReference type="Rhea" id="RHEA:14329"/>
        <dbReference type="ChEBI" id="CHEBI:16810"/>
        <dbReference type="ChEBI" id="CHEBI:18110"/>
        <dbReference type="ChEBI" id="CHEBI:29985"/>
        <dbReference type="ChEBI" id="CHEBI:57524"/>
        <dbReference type="EC" id="2.6.1.52"/>
    </reaction>
</comment>
<evidence type="ECO:0000259" key="12">
    <source>
        <dbReference type="Pfam" id="PF00266"/>
    </source>
</evidence>
<dbReference type="FunFam" id="3.90.1150.10:FF:000006">
    <property type="entry name" value="Phosphoserine aminotransferase"/>
    <property type="match status" value="1"/>
</dbReference>
<dbReference type="InterPro" id="IPR015422">
    <property type="entry name" value="PyrdxlP-dep_Trfase_small"/>
</dbReference>
<dbReference type="GO" id="GO:0005737">
    <property type="term" value="C:cytoplasm"/>
    <property type="evidence" value="ECO:0007669"/>
    <property type="project" value="UniProtKB-SubCell"/>
</dbReference>
<name>A0A7G7VLL4_9FIRM</name>
<dbReference type="PANTHER" id="PTHR43247">
    <property type="entry name" value="PHOSPHOSERINE AMINOTRANSFERASE"/>
    <property type="match status" value="1"/>
</dbReference>
<dbReference type="InterPro" id="IPR015421">
    <property type="entry name" value="PyrdxlP-dep_Trfase_major"/>
</dbReference>
<dbReference type="RefSeq" id="WP_185980910.1">
    <property type="nucleotide sequence ID" value="NZ_CP060204.1"/>
</dbReference>
<dbReference type="GO" id="GO:0030170">
    <property type="term" value="F:pyridoxal phosphate binding"/>
    <property type="evidence" value="ECO:0007669"/>
    <property type="project" value="UniProtKB-UniRule"/>
</dbReference>
<evidence type="ECO:0000256" key="10">
    <source>
        <dbReference type="ARBA" id="ARBA00049007"/>
    </source>
</evidence>
<dbReference type="EMBL" id="CP060204">
    <property type="protein sequence ID" value="QNH55007.1"/>
    <property type="molecule type" value="Genomic_DNA"/>
</dbReference>
<keyword evidence="11" id="KW-0963">Cytoplasm</keyword>
<keyword evidence="4 11" id="KW-0032">Aminotransferase</keyword>
<comment type="function">
    <text evidence="1 11">Catalyzes the reversible conversion of 3-phosphohydroxypyruvate to phosphoserine and of 3-hydroxy-2-oxo-4-phosphonooxybutanoate to phosphohydroxythreonine.</text>
</comment>
<dbReference type="PIRSF" id="PIRSF000525">
    <property type="entry name" value="SerC"/>
    <property type="match status" value="1"/>
</dbReference>
<dbReference type="NCBIfam" id="NF003764">
    <property type="entry name" value="PRK05355.1"/>
    <property type="match status" value="1"/>
</dbReference>
<feature type="binding site" evidence="11">
    <location>
        <position position="196"/>
    </location>
    <ligand>
        <name>pyridoxal 5'-phosphate</name>
        <dbReference type="ChEBI" id="CHEBI:597326"/>
    </ligand>
</feature>
<organism evidence="13 14">
    <name type="scientific">Selenomonas timonae</name>
    <dbReference type="NCBI Taxonomy" id="2754044"/>
    <lineage>
        <taxon>Bacteria</taxon>
        <taxon>Bacillati</taxon>
        <taxon>Bacillota</taxon>
        <taxon>Negativicutes</taxon>
        <taxon>Selenomonadales</taxon>
        <taxon>Selenomonadaceae</taxon>
        <taxon>Selenomonas</taxon>
    </lineage>
</organism>
<dbReference type="Pfam" id="PF00266">
    <property type="entry name" value="Aminotran_5"/>
    <property type="match status" value="1"/>
</dbReference>
<dbReference type="Gene3D" id="3.40.640.10">
    <property type="entry name" value="Type I PLP-dependent aspartate aminotransferase-like (Major domain)"/>
    <property type="match status" value="1"/>
</dbReference>
<feature type="binding site" evidence="11">
    <location>
        <position position="153"/>
    </location>
    <ligand>
        <name>pyridoxal 5'-phosphate</name>
        <dbReference type="ChEBI" id="CHEBI:597326"/>
    </ligand>
</feature>
<keyword evidence="14" id="KW-1185">Reference proteome</keyword>
<keyword evidence="7 11" id="KW-0663">Pyridoxal phosphate</keyword>
<dbReference type="NCBIfam" id="TIGR01364">
    <property type="entry name" value="serC_1"/>
    <property type="match status" value="1"/>
</dbReference>
<comment type="caution">
    <text evidence="11">Lacks conserved residue(s) required for the propagation of feature annotation.</text>
</comment>
<evidence type="ECO:0000256" key="3">
    <source>
        <dbReference type="ARBA" id="ARBA00006904"/>
    </source>
</evidence>
<keyword evidence="5 11" id="KW-0028">Amino-acid biosynthesis</keyword>
<evidence type="ECO:0000256" key="5">
    <source>
        <dbReference type="ARBA" id="ARBA00022605"/>
    </source>
</evidence>
<dbReference type="SUPFAM" id="SSF53383">
    <property type="entry name" value="PLP-dependent transferases"/>
    <property type="match status" value="1"/>
</dbReference>
<feature type="modified residue" description="N6-(pyridoxal phosphate)lysine" evidence="11">
    <location>
        <position position="197"/>
    </location>
</feature>
<accession>A0A7G7VLL4</accession>
<evidence type="ECO:0000313" key="14">
    <source>
        <dbReference type="Proteomes" id="UP000515480"/>
    </source>
</evidence>
<protein>
    <recommendedName>
        <fullName evidence="11">Phosphoserine aminotransferase</fullName>
        <ecNumber evidence="11">2.6.1.52</ecNumber>
    </recommendedName>
    <alternativeName>
        <fullName evidence="11">Phosphohydroxythreonine aminotransferase</fullName>
        <shortName evidence="11">PSAT</shortName>
    </alternativeName>
</protein>
<proteinExistence type="inferred from homology"/>
<dbReference type="InterPro" id="IPR015424">
    <property type="entry name" value="PyrdxlP-dep_Trfase"/>
</dbReference>
<evidence type="ECO:0000256" key="11">
    <source>
        <dbReference type="HAMAP-Rule" id="MF_00160"/>
    </source>
</evidence>
<feature type="binding site" evidence="11">
    <location>
        <position position="43"/>
    </location>
    <ligand>
        <name>L-glutamate</name>
        <dbReference type="ChEBI" id="CHEBI:29985"/>
    </ligand>
</feature>
<evidence type="ECO:0000256" key="6">
    <source>
        <dbReference type="ARBA" id="ARBA00022679"/>
    </source>
</evidence>
<comment type="pathway">
    <text evidence="2 11">Amino-acid biosynthesis; L-serine biosynthesis; L-serine from 3-phospho-D-glycerate: step 2/3.</text>
</comment>
<comment type="subcellular location">
    <subcellularLocation>
        <location evidence="11">Cytoplasm</location>
    </subcellularLocation>
</comment>
<dbReference type="FunFam" id="3.40.640.10:FF:000010">
    <property type="entry name" value="Phosphoserine aminotransferase"/>
    <property type="match status" value="1"/>
</dbReference>
<feature type="domain" description="Aminotransferase class V" evidence="12">
    <location>
        <begin position="5"/>
        <end position="350"/>
    </location>
</feature>
<comment type="subunit">
    <text evidence="11">Homodimer.</text>
</comment>
<dbReference type="AlphaFoldDB" id="A0A7G7VLL4"/>
<dbReference type="Gene3D" id="3.90.1150.10">
    <property type="entry name" value="Aspartate Aminotransferase, domain 1"/>
    <property type="match status" value="1"/>
</dbReference>
<evidence type="ECO:0000256" key="8">
    <source>
        <dbReference type="ARBA" id="ARBA00023299"/>
    </source>
</evidence>
<evidence type="ECO:0000256" key="4">
    <source>
        <dbReference type="ARBA" id="ARBA00022576"/>
    </source>
</evidence>
<feature type="binding site" evidence="11">
    <location>
        <position position="173"/>
    </location>
    <ligand>
        <name>pyridoxal 5'-phosphate</name>
        <dbReference type="ChEBI" id="CHEBI:597326"/>
    </ligand>
</feature>
<dbReference type="InterPro" id="IPR022278">
    <property type="entry name" value="Pser_aminoTfrase"/>
</dbReference>
<evidence type="ECO:0000256" key="1">
    <source>
        <dbReference type="ARBA" id="ARBA00003483"/>
    </source>
</evidence>
<dbReference type="InterPro" id="IPR000192">
    <property type="entry name" value="Aminotrans_V_dom"/>
</dbReference>
<feature type="binding site" evidence="11">
    <location>
        <begin position="238"/>
        <end position="239"/>
    </location>
    <ligand>
        <name>pyridoxal 5'-phosphate</name>
        <dbReference type="ChEBI" id="CHEBI:597326"/>
    </ligand>
</feature>
<comment type="similarity">
    <text evidence="3 11">Belongs to the class-V pyridoxal-phosphate-dependent aminotransferase family. SerC subfamily.</text>
</comment>
<evidence type="ECO:0000256" key="9">
    <source>
        <dbReference type="ARBA" id="ARBA00047630"/>
    </source>
</evidence>
<gene>
    <name evidence="11 13" type="primary">serC</name>
    <name evidence="13" type="ORF">H1B31_03475</name>
</gene>
<feature type="binding site" evidence="11">
    <location>
        <begin position="77"/>
        <end position="78"/>
    </location>
    <ligand>
        <name>pyridoxal 5'-phosphate</name>
        <dbReference type="ChEBI" id="CHEBI:597326"/>
    </ligand>
</feature>
<dbReference type="UniPathway" id="UPA00135">
    <property type="reaction ID" value="UER00197"/>
</dbReference>